<reference evidence="2 3" key="1">
    <citation type="submission" date="2018-08" db="EMBL/GenBank/DDBJ databases">
        <title>A genome reference for cultivated species of the human gut microbiota.</title>
        <authorList>
            <person name="Zou Y."/>
            <person name="Xue W."/>
            <person name="Luo G."/>
        </authorList>
    </citation>
    <scope>NUCLEOTIDE SEQUENCE [LARGE SCALE GENOMIC DNA]</scope>
    <source>
        <strain evidence="2 3">AM23-3</strain>
    </source>
</reference>
<sequence>MKFDSTVNFALLLTLCSIVLPTITTILNNRHQIKIRKMDFNFDKKFATIEAYIEAVGCCIELNSLTNVSKYNKAKGMLYLYVPKKLRKQISELDACIKSNRIDEAKKLFDDLCISLSDIINQK</sequence>
<dbReference type="Proteomes" id="UP000284579">
    <property type="component" value="Unassembled WGS sequence"/>
</dbReference>
<comment type="caution">
    <text evidence="2">The sequence shown here is derived from an EMBL/GenBank/DDBJ whole genome shotgun (WGS) entry which is preliminary data.</text>
</comment>
<name>A0A414QMJ0_9FIRM</name>
<organism evidence="2 3">
    <name type="scientific">Coprococcus comes</name>
    <dbReference type="NCBI Taxonomy" id="410072"/>
    <lineage>
        <taxon>Bacteria</taxon>
        <taxon>Bacillati</taxon>
        <taxon>Bacillota</taxon>
        <taxon>Clostridia</taxon>
        <taxon>Lachnospirales</taxon>
        <taxon>Lachnospiraceae</taxon>
        <taxon>Coprococcus</taxon>
    </lineage>
</organism>
<keyword evidence="1" id="KW-0472">Membrane</keyword>
<evidence type="ECO:0008006" key="4">
    <source>
        <dbReference type="Google" id="ProtNLM"/>
    </source>
</evidence>
<accession>A0A414QMJ0</accession>
<dbReference type="AlphaFoldDB" id="A0A414QMJ0"/>
<feature type="transmembrane region" description="Helical" evidence="1">
    <location>
        <begin position="6"/>
        <end position="28"/>
    </location>
</feature>
<protein>
    <recommendedName>
        <fullName evidence="4">DUF4363 family protein</fullName>
    </recommendedName>
</protein>
<gene>
    <name evidence="2" type="ORF">DW656_12020</name>
</gene>
<evidence type="ECO:0000313" key="2">
    <source>
        <dbReference type="EMBL" id="RHF82006.1"/>
    </source>
</evidence>
<dbReference type="EMBL" id="QRHO01000018">
    <property type="protein sequence ID" value="RHF82006.1"/>
    <property type="molecule type" value="Genomic_DNA"/>
</dbReference>
<evidence type="ECO:0000256" key="1">
    <source>
        <dbReference type="SAM" id="Phobius"/>
    </source>
</evidence>
<keyword evidence="1" id="KW-1133">Transmembrane helix</keyword>
<evidence type="ECO:0000313" key="3">
    <source>
        <dbReference type="Proteomes" id="UP000284579"/>
    </source>
</evidence>
<proteinExistence type="predicted"/>
<keyword evidence="1" id="KW-0812">Transmembrane</keyword>
<dbReference type="RefSeq" id="WP_118199301.1">
    <property type="nucleotide sequence ID" value="NZ_QRHO01000018.1"/>
</dbReference>